<dbReference type="AlphaFoldDB" id="A0A9K3HB93"/>
<feature type="domain" description="Gelsolin-like" evidence="2">
    <location>
        <begin position="2"/>
        <end position="26"/>
    </location>
</feature>
<gene>
    <name evidence="3" type="ORF">HanXRQr2_Chr13g0578851</name>
</gene>
<reference evidence="3" key="1">
    <citation type="journal article" date="2017" name="Nature">
        <title>The sunflower genome provides insights into oil metabolism, flowering and Asterid evolution.</title>
        <authorList>
            <person name="Badouin H."/>
            <person name="Gouzy J."/>
            <person name="Grassa C.J."/>
            <person name="Murat F."/>
            <person name="Staton S.E."/>
            <person name="Cottret L."/>
            <person name="Lelandais-Briere C."/>
            <person name="Owens G.L."/>
            <person name="Carrere S."/>
            <person name="Mayjonade B."/>
            <person name="Legrand L."/>
            <person name="Gill N."/>
            <person name="Kane N.C."/>
            <person name="Bowers J.E."/>
            <person name="Hubner S."/>
            <person name="Bellec A."/>
            <person name="Berard A."/>
            <person name="Berges H."/>
            <person name="Blanchet N."/>
            <person name="Boniface M.C."/>
            <person name="Brunel D."/>
            <person name="Catrice O."/>
            <person name="Chaidir N."/>
            <person name="Claudel C."/>
            <person name="Donnadieu C."/>
            <person name="Faraut T."/>
            <person name="Fievet G."/>
            <person name="Helmstetter N."/>
            <person name="King M."/>
            <person name="Knapp S.J."/>
            <person name="Lai Z."/>
            <person name="Le Paslier M.C."/>
            <person name="Lippi Y."/>
            <person name="Lorenzon L."/>
            <person name="Mandel J.R."/>
            <person name="Marage G."/>
            <person name="Marchand G."/>
            <person name="Marquand E."/>
            <person name="Bret-Mestries E."/>
            <person name="Morien E."/>
            <person name="Nambeesan S."/>
            <person name="Nguyen T."/>
            <person name="Pegot-Espagnet P."/>
            <person name="Pouilly N."/>
            <person name="Raftis F."/>
            <person name="Sallet E."/>
            <person name="Schiex T."/>
            <person name="Thomas J."/>
            <person name="Vandecasteele C."/>
            <person name="Vares D."/>
            <person name="Vear F."/>
            <person name="Vautrin S."/>
            <person name="Crespi M."/>
            <person name="Mangin B."/>
            <person name="Burke J.M."/>
            <person name="Salse J."/>
            <person name="Munos S."/>
            <person name="Vincourt P."/>
            <person name="Rieseberg L.H."/>
            <person name="Langlade N.B."/>
        </authorList>
    </citation>
    <scope>NUCLEOTIDE SEQUENCE</scope>
    <source>
        <tissue evidence="3">Leaves</tissue>
    </source>
</reference>
<dbReference type="Gene3D" id="3.40.20.10">
    <property type="entry name" value="Severin"/>
    <property type="match status" value="1"/>
</dbReference>
<protein>
    <submittedName>
        <fullName evidence="3">Transcription factor AS2-LOB family</fullName>
    </submittedName>
</protein>
<keyword evidence="4" id="KW-1185">Reference proteome</keyword>
<organism evidence="3 4">
    <name type="scientific">Helianthus annuus</name>
    <name type="common">Common sunflower</name>
    <dbReference type="NCBI Taxonomy" id="4232"/>
    <lineage>
        <taxon>Eukaryota</taxon>
        <taxon>Viridiplantae</taxon>
        <taxon>Streptophyta</taxon>
        <taxon>Embryophyta</taxon>
        <taxon>Tracheophyta</taxon>
        <taxon>Spermatophyta</taxon>
        <taxon>Magnoliopsida</taxon>
        <taxon>eudicotyledons</taxon>
        <taxon>Gunneridae</taxon>
        <taxon>Pentapetalae</taxon>
        <taxon>asterids</taxon>
        <taxon>campanulids</taxon>
        <taxon>Asterales</taxon>
        <taxon>Asteraceae</taxon>
        <taxon>Asteroideae</taxon>
        <taxon>Heliantheae alliance</taxon>
        <taxon>Heliantheae</taxon>
        <taxon>Helianthus</taxon>
    </lineage>
</organism>
<dbReference type="Gramene" id="mRNA:HanXRQr2_Chr13g0578851">
    <property type="protein sequence ID" value="CDS:HanXRQr2_Chr13g0578851.1"/>
    <property type="gene ID" value="HanXRQr2_Chr13g0578851"/>
</dbReference>
<dbReference type="PANTHER" id="PTHR31304">
    <property type="entry name" value="LOB DOMAIN-CONTAINING PROTEIN 38"/>
    <property type="match status" value="1"/>
</dbReference>
<evidence type="ECO:0000259" key="2">
    <source>
        <dbReference type="Pfam" id="PF00626"/>
    </source>
</evidence>
<reference evidence="3" key="2">
    <citation type="submission" date="2020-06" db="EMBL/GenBank/DDBJ databases">
        <title>Helianthus annuus Genome sequencing and assembly Release 2.</title>
        <authorList>
            <person name="Gouzy J."/>
            <person name="Langlade N."/>
            <person name="Munos S."/>
        </authorList>
    </citation>
    <scope>NUCLEOTIDE SEQUENCE</scope>
    <source>
        <tissue evidence="3">Leaves</tissue>
    </source>
</reference>
<evidence type="ECO:0000313" key="4">
    <source>
        <dbReference type="Proteomes" id="UP000215914"/>
    </source>
</evidence>
<accession>A0A9K3HB93</accession>
<dbReference type="Proteomes" id="UP000215914">
    <property type="component" value="Unassembled WGS sequence"/>
</dbReference>
<keyword evidence="1" id="KW-1133">Transmembrane helix</keyword>
<dbReference type="InterPro" id="IPR029006">
    <property type="entry name" value="ADF-H/Gelsolin-like_dom_sf"/>
</dbReference>
<dbReference type="PANTHER" id="PTHR31304:SF62">
    <property type="entry name" value="LOB DOMAIN-CONTAINING PROTEIN"/>
    <property type="match status" value="1"/>
</dbReference>
<dbReference type="InterPro" id="IPR007123">
    <property type="entry name" value="Gelsolin-like_dom"/>
</dbReference>
<feature type="transmembrane region" description="Helical" evidence="1">
    <location>
        <begin position="30"/>
        <end position="49"/>
    </location>
</feature>
<name>A0A9K3HB93_HELAN</name>
<comment type="caution">
    <text evidence="3">The sequence shown here is derived from an EMBL/GenBank/DDBJ whole genome shotgun (WGS) entry which is preliminary data.</text>
</comment>
<dbReference type="OrthoDB" id="1922547at2759"/>
<proteinExistence type="predicted"/>
<evidence type="ECO:0000256" key="1">
    <source>
        <dbReference type="SAM" id="Phobius"/>
    </source>
</evidence>
<keyword evidence="1" id="KW-0472">Membrane</keyword>
<dbReference type="SUPFAM" id="SSF55753">
    <property type="entry name" value="Actin depolymerizing proteins"/>
    <property type="match status" value="1"/>
</dbReference>
<dbReference type="EMBL" id="MNCJ02000328">
    <property type="protein sequence ID" value="KAF5772588.1"/>
    <property type="molecule type" value="Genomic_DNA"/>
</dbReference>
<sequence length="182" mass="20751">MTEDIFILDCHSSIFVWVGQEVDQKLKTQALVIGEVYCCAVMFIIPFFCSNYRNRKPVDDLQLCLQSLLFEAAARTVNPMTRAVGLFWTGNWHVCQAAVDTVLRGGTLPLISELIDGFPMTSKLGNSSDNVQDTVKVHQSKVQKRRFDLNMNQSFPASKGSPEKRRHKSVDEFDLNMYLFFF</sequence>
<keyword evidence="1" id="KW-0812">Transmembrane</keyword>
<dbReference type="Pfam" id="PF00626">
    <property type="entry name" value="Gelsolin"/>
    <property type="match status" value="1"/>
</dbReference>
<evidence type="ECO:0000313" key="3">
    <source>
        <dbReference type="EMBL" id="KAF5772588.1"/>
    </source>
</evidence>